<dbReference type="Proteomes" id="UP000192927">
    <property type="component" value="Unassembled WGS sequence"/>
</dbReference>
<protein>
    <recommendedName>
        <fullName evidence="3">Actin-like ATPase domain-containing protein</fullName>
    </recommendedName>
</protein>
<dbReference type="SUPFAM" id="SSF53067">
    <property type="entry name" value="Actin-like ATPase domain"/>
    <property type="match status" value="2"/>
</dbReference>
<dbReference type="PANTHER" id="PTHR14187:SF5">
    <property type="entry name" value="HEAT SHOCK 70 KDA PROTEIN 12A"/>
    <property type="match status" value="1"/>
</dbReference>
<evidence type="ECO:0000313" key="2">
    <source>
        <dbReference type="Proteomes" id="UP000192927"/>
    </source>
</evidence>
<evidence type="ECO:0000313" key="1">
    <source>
        <dbReference type="EMBL" id="SLM35204.1"/>
    </source>
</evidence>
<proteinExistence type="predicted"/>
<keyword evidence="2" id="KW-1185">Reference proteome</keyword>
<accession>A0A1W5CWE1</accession>
<dbReference type="CDD" id="cd10170">
    <property type="entry name" value="ASKHA_NBD_HSP70"/>
    <property type="match status" value="1"/>
</dbReference>
<dbReference type="InterPro" id="IPR043129">
    <property type="entry name" value="ATPase_NBD"/>
</dbReference>
<evidence type="ECO:0008006" key="3">
    <source>
        <dbReference type="Google" id="ProtNLM"/>
    </source>
</evidence>
<dbReference type="PANTHER" id="PTHR14187">
    <property type="entry name" value="ALPHA KINASE/ELONGATION FACTOR 2 KINASE"/>
    <property type="match status" value="1"/>
</dbReference>
<organism evidence="1 2">
    <name type="scientific">Lasallia pustulata</name>
    <dbReference type="NCBI Taxonomy" id="136370"/>
    <lineage>
        <taxon>Eukaryota</taxon>
        <taxon>Fungi</taxon>
        <taxon>Dikarya</taxon>
        <taxon>Ascomycota</taxon>
        <taxon>Pezizomycotina</taxon>
        <taxon>Lecanoromycetes</taxon>
        <taxon>OSLEUM clade</taxon>
        <taxon>Umbilicariomycetidae</taxon>
        <taxon>Umbilicariales</taxon>
        <taxon>Umbilicariaceae</taxon>
        <taxon>Lasallia</taxon>
    </lineage>
</organism>
<sequence length="601" mass="67463">MTDYILEVVVGIDFGTTHTGVSWAVNGGDKIVHLINNWPNPRAQNAAYDKVPSSISYSDGKPDKWGYTVETTDESLKWFKVLLEPNHKYTETVEPVKNSNTLLGKIKKTPQEVAADYLRQIWDYTNDEIRKYQGQDFEKVYALRVILTVPAVWSHAAKENSIQAALAAGMPSDIVLVTEPEAAALATLKDRETEAAALAKLKDGSKTAESTLSVGDAFVVCDAGGGTVDLISYEVLALQPLVIRECAIGNGDLCGSVFLDLAFEKCVTTIVGEDQYYNRSGNRKGIKESNRKKMMEQFEFGIKRTFTGMPDQKFSVDLKGVEDDENEGILDDTILIQVPLLRAIFDNVWPKIEILVGQQISRVHERGLIVKAILLVGGFGESKYLFDRLAQCHKNAGIAVLKVTNAWSSICRGATLWGLDHSSTTSTLHRPTIASRLSRYSYGVRLDEPYDESKGHLPRDQFVDEETGVLGAKNQMKWPLKRGDEVIEGRVLTLPCHKNICIHRGDNERVFDMQLYHCMKDRPPTRKTGSVKPLCQVTYRVAANKLREHGVRYTHPRTKRNWWKCNFECYIGLDNATLDFQVKFHGETVGQVQAEYMDKFD</sequence>
<dbReference type="AlphaFoldDB" id="A0A1W5CWE1"/>
<reference evidence="2" key="1">
    <citation type="submission" date="2017-03" db="EMBL/GenBank/DDBJ databases">
        <authorList>
            <person name="Sharma R."/>
            <person name="Thines M."/>
        </authorList>
    </citation>
    <scope>NUCLEOTIDE SEQUENCE [LARGE SCALE GENOMIC DNA]</scope>
</reference>
<dbReference type="Gene3D" id="3.30.420.40">
    <property type="match status" value="1"/>
</dbReference>
<name>A0A1W5CWE1_9LECA</name>
<dbReference type="EMBL" id="FWEW01000580">
    <property type="protein sequence ID" value="SLM35204.1"/>
    <property type="molecule type" value="Genomic_DNA"/>
</dbReference>